<organism evidence="2 3">
    <name type="scientific">Aaosphaeria arxii CBS 175.79</name>
    <dbReference type="NCBI Taxonomy" id="1450172"/>
    <lineage>
        <taxon>Eukaryota</taxon>
        <taxon>Fungi</taxon>
        <taxon>Dikarya</taxon>
        <taxon>Ascomycota</taxon>
        <taxon>Pezizomycotina</taxon>
        <taxon>Dothideomycetes</taxon>
        <taxon>Pleosporomycetidae</taxon>
        <taxon>Pleosporales</taxon>
        <taxon>Pleosporales incertae sedis</taxon>
        <taxon>Aaosphaeria</taxon>
    </lineage>
</organism>
<evidence type="ECO:0000313" key="3">
    <source>
        <dbReference type="Proteomes" id="UP000799778"/>
    </source>
</evidence>
<evidence type="ECO:0000256" key="1">
    <source>
        <dbReference type="SAM" id="MobiDB-lite"/>
    </source>
</evidence>
<dbReference type="AlphaFoldDB" id="A0A6A5XUJ2"/>
<keyword evidence="3" id="KW-1185">Reference proteome</keyword>
<dbReference type="OrthoDB" id="3776781at2759"/>
<proteinExistence type="predicted"/>
<dbReference type="GeneID" id="54284735"/>
<dbReference type="RefSeq" id="XP_033385211.1">
    <property type="nucleotide sequence ID" value="XM_033527338.1"/>
</dbReference>
<feature type="compositionally biased region" description="Pro residues" evidence="1">
    <location>
        <begin position="23"/>
        <end position="33"/>
    </location>
</feature>
<feature type="region of interest" description="Disordered" evidence="1">
    <location>
        <begin position="15"/>
        <end position="38"/>
    </location>
</feature>
<dbReference type="EMBL" id="ML978068">
    <property type="protein sequence ID" value="KAF2016872.1"/>
    <property type="molecule type" value="Genomic_DNA"/>
</dbReference>
<protein>
    <submittedName>
        <fullName evidence="2">Uncharacterized protein</fullName>
    </submittedName>
</protein>
<reference evidence="2" key="1">
    <citation type="journal article" date="2020" name="Stud. Mycol.">
        <title>101 Dothideomycetes genomes: a test case for predicting lifestyles and emergence of pathogens.</title>
        <authorList>
            <person name="Haridas S."/>
            <person name="Albert R."/>
            <person name="Binder M."/>
            <person name="Bloem J."/>
            <person name="Labutti K."/>
            <person name="Salamov A."/>
            <person name="Andreopoulos B."/>
            <person name="Baker S."/>
            <person name="Barry K."/>
            <person name="Bills G."/>
            <person name="Bluhm B."/>
            <person name="Cannon C."/>
            <person name="Castanera R."/>
            <person name="Culley D."/>
            <person name="Daum C."/>
            <person name="Ezra D."/>
            <person name="Gonzalez J."/>
            <person name="Henrissat B."/>
            <person name="Kuo A."/>
            <person name="Liang C."/>
            <person name="Lipzen A."/>
            <person name="Lutzoni F."/>
            <person name="Magnuson J."/>
            <person name="Mondo S."/>
            <person name="Nolan M."/>
            <person name="Ohm R."/>
            <person name="Pangilinan J."/>
            <person name="Park H.-J."/>
            <person name="Ramirez L."/>
            <person name="Alfaro M."/>
            <person name="Sun H."/>
            <person name="Tritt A."/>
            <person name="Yoshinaga Y."/>
            <person name="Zwiers L.-H."/>
            <person name="Turgeon B."/>
            <person name="Goodwin S."/>
            <person name="Spatafora J."/>
            <person name="Crous P."/>
            <person name="Grigoriev I."/>
        </authorList>
    </citation>
    <scope>NUCLEOTIDE SEQUENCE</scope>
    <source>
        <strain evidence="2">CBS 175.79</strain>
    </source>
</reference>
<accession>A0A6A5XUJ2</accession>
<gene>
    <name evidence="2" type="ORF">BU24DRAFT_419922</name>
</gene>
<evidence type="ECO:0000313" key="2">
    <source>
        <dbReference type="EMBL" id="KAF2016872.1"/>
    </source>
</evidence>
<sequence length="132" mass="14268">MKQGTTQETVQGLLRNTTRHPPHTSPLPSPALPHPHSTITHPLNRLINLIPIMSTTPSQPSDPSSPPCPVVKKFAPRSGYTLHRLTSATPFVCSRCNNAKKAKLVALAAHEGRWDQLCCNACYGELLSKGGS</sequence>
<name>A0A6A5XUJ2_9PLEO</name>
<dbReference type="Proteomes" id="UP000799778">
    <property type="component" value="Unassembled WGS sequence"/>
</dbReference>